<organism evidence="1 2">
    <name type="scientific">Mesorhizobium amorphae CCNWGS0123</name>
    <dbReference type="NCBI Taxonomy" id="1082933"/>
    <lineage>
        <taxon>Bacteria</taxon>
        <taxon>Pseudomonadati</taxon>
        <taxon>Pseudomonadota</taxon>
        <taxon>Alphaproteobacteria</taxon>
        <taxon>Hyphomicrobiales</taxon>
        <taxon>Phyllobacteriaceae</taxon>
        <taxon>Mesorhizobium</taxon>
    </lineage>
</organism>
<protein>
    <submittedName>
        <fullName evidence="1">Uncharacterized protein</fullName>
    </submittedName>
</protein>
<sequence>MEVARYVGDAGPNGNRFRWLQTVPEAFAKPANSPGIDVSVRCTTSRKHRLIIPRQNGIEWKSPESRDFQSEIGSTDC</sequence>
<dbReference type="PATRIC" id="fig|1082933.3.peg.4366"/>
<dbReference type="RefSeq" id="WP_006204176.1">
    <property type="nucleotide sequence ID" value="NZ_AGSN01000147.1"/>
</dbReference>
<accession>G6YET6</accession>
<dbReference type="AlphaFoldDB" id="G6YET6"/>
<dbReference type="Proteomes" id="UP000002949">
    <property type="component" value="Unassembled WGS sequence"/>
</dbReference>
<name>G6YET6_9HYPH</name>
<evidence type="ECO:0000313" key="1">
    <source>
        <dbReference type="EMBL" id="EHH09746.1"/>
    </source>
</evidence>
<proteinExistence type="predicted"/>
<evidence type="ECO:0000313" key="2">
    <source>
        <dbReference type="Proteomes" id="UP000002949"/>
    </source>
</evidence>
<reference evidence="1 2" key="1">
    <citation type="journal article" date="2012" name="J. Bacteriol.">
        <title>Draft Genome Sequence of Plant Growth-Promoting Rhizobium Mesorhizobium amorphae, Isolated from Zinc-Lead Mine Tailings.</title>
        <authorList>
            <person name="Hao X."/>
            <person name="Lin Y."/>
            <person name="Johnstone L."/>
            <person name="Baltrus D.A."/>
            <person name="Miller S.J."/>
            <person name="Wei G."/>
            <person name="Rensing C."/>
        </authorList>
    </citation>
    <scope>NUCLEOTIDE SEQUENCE [LARGE SCALE GENOMIC DNA]</scope>
    <source>
        <strain evidence="1 2">CCNWGS0123</strain>
    </source>
</reference>
<dbReference type="EMBL" id="AGSN01000147">
    <property type="protein sequence ID" value="EHH09746.1"/>
    <property type="molecule type" value="Genomic_DNA"/>
</dbReference>
<dbReference type="KEGG" id="mamo:A6B35_23165"/>
<keyword evidence="2" id="KW-1185">Reference proteome</keyword>
<gene>
    <name evidence="1" type="ORF">MEA186_22396</name>
</gene>
<dbReference type="STRING" id="1082933.A6B35_23165"/>